<dbReference type="Gene3D" id="3.30.2130.10">
    <property type="entry name" value="VC0802-like"/>
    <property type="match status" value="1"/>
</dbReference>
<organism evidence="1 2">
    <name type="scientific">Candidatus Segetimicrobium genomatis</name>
    <dbReference type="NCBI Taxonomy" id="2569760"/>
    <lineage>
        <taxon>Bacteria</taxon>
        <taxon>Bacillati</taxon>
        <taxon>Candidatus Sysuimicrobiota</taxon>
        <taxon>Candidatus Sysuimicrobiia</taxon>
        <taxon>Candidatus Sysuimicrobiales</taxon>
        <taxon>Candidatus Segetimicrobiaceae</taxon>
        <taxon>Candidatus Segetimicrobium</taxon>
    </lineage>
</organism>
<evidence type="ECO:0000313" key="2">
    <source>
        <dbReference type="Proteomes" id="UP000318834"/>
    </source>
</evidence>
<dbReference type="Proteomes" id="UP000318834">
    <property type="component" value="Unassembled WGS sequence"/>
</dbReference>
<dbReference type="EMBL" id="VBAP01000042">
    <property type="protein sequence ID" value="TMI75635.1"/>
    <property type="molecule type" value="Genomic_DNA"/>
</dbReference>
<sequence>MADKVRRVEYYYVPVPDKPGEGLKVLSALKNAGVLFLAIHAFPTGGGRAQLDLVPEDAKKFKQAAQAAGFTPTGPKWAFLITGDDRVGAAAEHGKKLADARVNVTAASALSAGSGRYGMIVWVAPADYEKAAAALGA</sequence>
<evidence type="ECO:0008006" key="3">
    <source>
        <dbReference type="Google" id="ProtNLM"/>
    </source>
</evidence>
<evidence type="ECO:0000313" key="1">
    <source>
        <dbReference type="EMBL" id="TMI75635.1"/>
    </source>
</evidence>
<reference evidence="1 2" key="1">
    <citation type="journal article" date="2019" name="Nat. Microbiol.">
        <title>Mediterranean grassland soil C-N compound turnover is dependent on rainfall and depth, and is mediated by genomically divergent microorganisms.</title>
        <authorList>
            <person name="Diamond S."/>
            <person name="Andeer P.F."/>
            <person name="Li Z."/>
            <person name="Crits-Christoph A."/>
            <person name="Burstein D."/>
            <person name="Anantharaman K."/>
            <person name="Lane K.R."/>
            <person name="Thomas B.C."/>
            <person name="Pan C."/>
            <person name="Northen T.R."/>
            <person name="Banfield J.F."/>
        </authorList>
    </citation>
    <scope>NUCLEOTIDE SEQUENCE [LARGE SCALE GENOMIC DNA]</scope>
    <source>
        <strain evidence="1">NP_8</strain>
    </source>
</reference>
<comment type="caution">
    <text evidence="1">The sequence shown here is derived from an EMBL/GenBank/DDBJ whole genome shotgun (WGS) entry which is preliminary data.</text>
</comment>
<gene>
    <name evidence="1" type="ORF">E6H05_06215</name>
</gene>
<accession>A0A537IWH5</accession>
<name>A0A537IWH5_9BACT</name>
<dbReference type="AlphaFoldDB" id="A0A537IWH5"/>
<protein>
    <recommendedName>
        <fullName evidence="3">ACT domain-containing protein</fullName>
    </recommendedName>
</protein>
<proteinExistence type="predicted"/>